<dbReference type="Proteomes" id="UP000579812">
    <property type="component" value="Unassembled WGS sequence"/>
</dbReference>
<gene>
    <name evidence="2" type="ORF">G5714_004681</name>
</gene>
<keyword evidence="3" id="KW-1185">Reference proteome</keyword>
<accession>A0A7J6D5B7</accession>
<name>A0A7J6D5B7_9TELE</name>
<feature type="region of interest" description="Disordered" evidence="1">
    <location>
        <begin position="1"/>
        <end position="46"/>
    </location>
</feature>
<evidence type="ECO:0000256" key="1">
    <source>
        <dbReference type="SAM" id="MobiDB-lite"/>
    </source>
</evidence>
<organism evidence="2 3">
    <name type="scientific">Onychostoma macrolepis</name>
    <dbReference type="NCBI Taxonomy" id="369639"/>
    <lineage>
        <taxon>Eukaryota</taxon>
        <taxon>Metazoa</taxon>
        <taxon>Chordata</taxon>
        <taxon>Craniata</taxon>
        <taxon>Vertebrata</taxon>
        <taxon>Euteleostomi</taxon>
        <taxon>Actinopterygii</taxon>
        <taxon>Neopterygii</taxon>
        <taxon>Teleostei</taxon>
        <taxon>Ostariophysi</taxon>
        <taxon>Cypriniformes</taxon>
        <taxon>Cyprinidae</taxon>
        <taxon>Acrossocheilinae</taxon>
        <taxon>Onychostoma</taxon>
    </lineage>
</organism>
<feature type="compositionally biased region" description="Polar residues" evidence="1">
    <location>
        <begin position="1"/>
        <end position="10"/>
    </location>
</feature>
<dbReference type="EMBL" id="JAAMOB010000004">
    <property type="protein sequence ID" value="KAF4114458.1"/>
    <property type="molecule type" value="Genomic_DNA"/>
</dbReference>
<reference evidence="2 3" key="1">
    <citation type="submission" date="2020-04" db="EMBL/GenBank/DDBJ databases">
        <title>Chromosome-level genome assembly of a cyprinid fish Onychostoma macrolepis by integration of Nanopore Sequencing, Bionano and Hi-C technology.</title>
        <authorList>
            <person name="Wang D."/>
        </authorList>
    </citation>
    <scope>NUCLEOTIDE SEQUENCE [LARGE SCALE GENOMIC DNA]</scope>
    <source>
        <strain evidence="2">SWU-2019</strain>
        <tissue evidence="2">Muscle</tissue>
    </source>
</reference>
<comment type="caution">
    <text evidence="2">The sequence shown here is derived from an EMBL/GenBank/DDBJ whole genome shotgun (WGS) entry which is preliminary data.</text>
</comment>
<evidence type="ECO:0000313" key="3">
    <source>
        <dbReference type="Proteomes" id="UP000579812"/>
    </source>
</evidence>
<dbReference type="AlphaFoldDB" id="A0A7J6D5B7"/>
<protein>
    <submittedName>
        <fullName evidence="2">Uncharacterized protein</fullName>
    </submittedName>
</protein>
<evidence type="ECO:0000313" key="2">
    <source>
        <dbReference type="EMBL" id="KAF4114458.1"/>
    </source>
</evidence>
<sequence length="77" mass="8587">MKILISSTGEAESKLAGQKNWSQEHTPAKPRDNNRGTDEDKTGVSIRETPKEVWLWYTPTDASTDILQSHVATFALT</sequence>
<proteinExistence type="predicted"/>
<feature type="compositionally biased region" description="Basic and acidic residues" evidence="1">
    <location>
        <begin position="26"/>
        <end position="42"/>
    </location>
</feature>